<dbReference type="InterPro" id="IPR001296">
    <property type="entry name" value="Glyco_trans_1"/>
</dbReference>
<evidence type="ECO:0000256" key="4">
    <source>
        <dbReference type="ARBA" id="ARBA00022676"/>
    </source>
</evidence>
<dbReference type="Gene3D" id="3.40.50.2000">
    <property type="entry name" value="Glycogen Phosphorylase B"/>
    <property type="match status" value="2"/>
</dbReference>
<evidence type="ECO:0000313" key="10">
    <source>
        <dbReference type="Proteomes" id="UP000269883"/>
    </source>
</evidence>
<sequence>MQSRKSPLNEYIPTSPTSPEEYLEFVGPDRVERLKQLAAPLEGKGWANVNSTLVGGGVAEMIKGTLPLARGLGIDAHWHVLEGSDEFFSVTKKFHNLLQGMEQEISLDEIFHAYLDTIDQNTRETFITSDLVVVHDPQPAAMVMNGVIYGNVLWRCHIDTTSPDMTIWRFLLPYINHCAGAIFTMPEFVGPGLQIPVYQIMPGIDPLSEKNLLRTRADALGILSPLLNEHNIDPDRPILATVSRYDRHKNQTAVVKAFRKMRSKISMDPAPQMVFLGNTSDDPEAEQMLAQLRELAEGDPDIHFLVNVDDNDAVVGALLNVARGVVHAATREGFGLVVTEALWQRAPVIGSNRGGIRTQVIDGKTGFLVDPDDTEAIAKAMVRLIEDDNVCSGMCEAAHEHVRRNFLLPHVVEKYLELMRYYARVDRKAPDFRLSELTYSEVINAMRPRPSFFPDE</sequence>
<reference evidence="9 10" key="1">
    <citation type="journal article" date="2018" name="Sci. Adv.">
        <title>Multi-heme cytochromes provide a pathway for survival in energy-limited environments.</title>
        <authorList>
            <person name="Deng X."/>
            <person name="Dohmae N."/>
            <person name="Nealson K.H."/>
            <person name="Hashimoto K."/>
            <person name="Okamoto A."/>
        </authorList>
    </citation>
    <scope>NUCLEOTIDE SEQUENCE [LARGE SCALE GENOMIC DNA]</scope>
    <source>
        <strain evidence="9 10">IS5</strain>
    </source>
</reference>
<dbReference type="SUPFAM" id="SSF53756">
    <property type="entry name" value="UDP-Glycosyltransferase/glycogen phosphorylase"/>
    <property type="match status" value="1"/>
</dbReference>
<organism evidence="9 10">
    <name type="scientific">Desulfovibrio ferrophilus</name>
    <dbReference type="NCBI Taxonomy" id="241368"/>
    <lineage>
        <taxon>Bacteria</taxon>
        <taxon>Pseudomonadati</taxon>
        <taxon>Thermodesulfobacteriota</taxon>
        <taxon>Desulfovibrionia</taxon>
        <taxon>Desulfovibrionales</taxon>
        <taxon>Desulfovibrionaceae</taxon>
        <taxon>Desulfovibrio</taxon>
    </lineage>
</organism>
<dbReference type="InterPro" id="IPR049438">
    <property type="entry name" value="TreT_GT1"/>
</dbReference>
<proteinExistence type="inferred from homology"/>
<evidence type="ECO:0000256" key="1">
    <source>
        <dbReference type="ARBA" id="ARBA00009481"/>
    </source>
</evidence>
<keyword evidence="3" id="KW-0313">Glucose metabolism</keyword>
<dbReference type="Pfam" id="PF21269">
    <property type="entry name" value="TreT_GT1"/>
    <property type="match status" value="1"/>
</dbReference>
<name>A0A2Z6AYI9_9BACT</name>
<dbReference type="GO" id="GO:0016757">
    <property type="term" value="F:glycosyltransferase activity"/>
    <property type="evidence" value="ECO:0007669"/>
    <property type="project" value="UniProtKB-KW"/>
</dbReference>
<feature type="domain" description="Glycosyl transferase family 1" evidence="7">
    <location>
        <begin position="228"/>
        <end position="399"/>
    </location>
</feature>
<comment type="similarity">
    <text evidence="1">Belongs to the glycosyltransferase group 1 family. Glycosyltransferase 4 subfamily.</text>
</comment>
<dbReference type="KEGG" id="dfl:DFE_1562"/>
<keyword evidence="5 9" id="KW-0808">Transferase</keyword>
<dbReference type="PANTHER" id="PTHR47779:SF1">
    <property type="entry name" value="SYNTHASE (CCG-9), PUTATIVE (AFU_ORTHOLOGUE AFUA_3G12100)-RELATED"/>
    <property type="match status" value="1"/>
</dbReference>
<keyword evidence="6" id="KW-0119">Carbohydrate metabolism</keyword>
<dbReference type="OrthoDB" id="9790710at2"/>
<gene>
    <name evidence="9" type="ORF">DFE_1562</name>
</gene>
<dbReference type="PANTHER" id="PTHR47779">
    <property type="entry name" value="SYNTHASE (CCG-9), PUTATIVE (AFU_ORTHOLOGUE AFUA_3G12100)-RELATED"/>
    <property type="match status" value="1"/>
</dbReference>
<feature type="domain" description="Trehalose synthase N-terminal" evidence="8">
    <location>
        <begin position="48"/>
        <end position="189"/>
    </location>
</feature>
<evidence type="ECO:0000313" key="9">
    <source>
        <dbReference type="EMBL" id="BBD08288.1"/>
    </source>
</evidence>
<dbReference type="AlphaFoldDB" id="A0A2Z6AYI9"/>
<dbReference type="GO" id="GO:0006006">
    <property type="term" value="P:glucose metabolic process"/>
    <property type="evidence" value="ECO:0007669"/>
    <property type="project" value="UniProtKB-KW"/>
</dbReference>
<protein>
    <submittedName>
        <fullName evidence="9">Group 1 glycosyl transferase</fullName>
    </submittedName>
</protein>
<keyword evidence="4" id="KW-0328">Glycosyltransferase</keyword>
<keyword evidence="10" id="KW-1185">Reference proteome</keyword>
<dbReference type="EMBL" id="AP017378">
    <property type="protein sequence ID" value="BBD08288.1"/>
    <property type="molecule type" value="Genomic_DNA"/>
</dbReference>
<evidence type="ECO:0000259" key="8">
    <source>
        <dbReference type="Pfam" id="PF21269"/>
    </source>
</evidence>
<accession>A0A2Z6AYI9</accession>
<evidence type="ECO:0000259" key="7">
    <source>
        <dbReference type="Pfam" id="PF00534"/>
    </source>
</evidence>
<dbReference type="RefSeq" id="WP_126378263.1">
    <property type="nucleotide sequence ID" value="NZ_AP017378.1"/>
</dbReference>
<evidence type="ECO:0000256" key="3">
    <source>
        <dbReference type="ARBA" id="ARBA00022526"/>
    </source>
</evidence>
<comment type="subunit">
    <text evidence="2">Homodimer.</text>
</comment>
<evidence type="ECO:0000256" key="2">
    <source>
        <dbReference type="ARBA" id="ARBA00011738"/>
    </source>
</evidence>
<evidence type="ECO:0000256" key="5">
    <source>
        <dbReference type="ARBA" id="ARBA00022679"/>
    </source>
</evidence>
<dbReference type="Pfam" id="PF00534">
    <property type="entry name" value="Glycos_transf_1"/>
    <property type="match status" value="1"/>
</dbReference>
<dbReference type="InterPro" id="IPR052078">
    <property type="entry name" value="Trehalose_Metab_GTase"/>
</dbReference>
<evidence type="ECO:0000256" key="6">
    <source>
        <dbReference type="ARBA" id="ARBA00023277"/>
    </source>
</evidence>
<dbReference type="Proteomes" id="UP000269883">
    <property type="component" value="Chromosome"/>
</dbReference>